<dbReference type="EMBL" id="JXOJ01000002">
    <property type="protein sequence ID" value="KLK88068.1"/>
    <property type="molecule type" value="Genomic_DNA"/>
</dbReference>
<sequence length="141" mass="15194">MGMKKPGVLFIALALVLACAGAGCVQPSEEDAEAQLCQDLEELGAALESMENTSLRSSVGDIRDGRDQVRSAMESVRESAGQLANVRVDELNAAYEDLDQAVQSLPDDLTVVEAIQTIRPQIQAVRDEQRNLYADLNCTGQ</sequence>
<dbReference type="AlphaFoldDB" id="A0A0H1QYQ9"/>
<keyword evidence="2" id="KW-1185">Reference proteome</keyword>
<proteinExistence type="predicted"/>
<evidence type="ECO:0000313" key="1">
    <source>
        <dbReference type="EMBL" id="KLK88068.1"/>
    </source>
</evidence>
<dbReference type="PROSITE" id="PS51257">
    <property type="entry name" value="PROKAR_LIPOPROTEIN"/>
    <property type="match status" value="1"/>
</dbReference>
<protein>
    <submittedName>
        <fullName evidence="1">Uncharacterized protein</fullName>
    </submittedName>
</protein>
<gene>
    <name evidence="1" type="ORF">SZ63_03085</name>
</gene>
<comment type="caution">
    <text evidence="1">The sequence shown here is derived from an EMBL/GenBank/DDBJ whole genome shotgun (WGS) entry which is preliminary data.</text>
</comment>
<dbReference type="PATRIC" id="fig|1550566.3.peg.661"/>
<dbReference type="Proteomes" id="UP000035301">
    <property type="component" value="Unassembled WGS sequence"/>
</dbReference>
<organism evidence="1 2">
    <name type="scientific">Methanoculleus sediminis</name>
    <dbReference type="NCBI Taxonomy" id="1550566"/>
    <lineage>
        <taxon>Archaea</taxon>
        <taxon>Methanobacteriati</taxon>
        <taxon>Methanobacteriota</taxon>
        <taxon>Stenosarchaea group</taxon>
        <taxon>Methanomicrobia</taxon>
        <taxon>Methanomicrobiales</taxon>
        <taxon>Methanomicrobiaceae</taxon>
        <taxon>Methanoculleus</taxon>
    </lineage>
</organism>
<evidence type="ECO:0000313" key="2">
    <source>
        <dbReference type="Proteomes" id="UP000035301"/>
    </source>
</evidence>
<name>A0A0H1QYQ9_9EURY</name>
<accession>A0A0H1QYQ9</accession>
<dbReference type="STRING" id="1550566.SZ63_03085"/>
<reference evidence="1 2" key="1">
    <citation type="journal article" date="2015" name="Int. J. Syst. Evol. Microbiol.">
        <title>Methanoculleus sediminis sp. nov., a methanogen from sediments near a submarine mud volcano.</title>
        <authorList>
            <person name="Chen S.C."/>
            <person name="Chen M.F."/>
            <person name="Lai M.C."/>
            <person name="Weng C.Y."/>
            <person name="Wu S.Y."/>
            <person name="Lin S."/>
            <person name="Yang T.F."/>
            <person name="Chen P.C."/>
        </authorList>
    </citation>
    <scope>NUCLEOTIDE SEQUENCE [LARGE SCALE GENOMIC DNA]</scope>
    <source>
        <strain evidence="1 2">S3Fa</strain>
    </source>
</reference>